<dbReference type="AlphaFoldDB" id="A0A0K2T7L2"/>
<evidence type="ECO:0000313" key="1">
    <source>
        <dbReference type="EMBL" id="CDW21800.1"/>
    </source>
</evidence>
<accession>A0A0K2T7L2</accession>
<protein>
    <submittedName>
        <fullName evidence="1">Uncharacterized protein</fullName>
    </submittedName>
</protein>
<name>A0A0K2T7L2_LEPSM</name>
<organism evidence="1">
    <name type="scientific">Lepeophtheirus salmonis</name>
    <name type="common">Salmon louse</name>
    <name type="synonym">Caligus salmonis</name>
    <dbReference type="NCBI Taxonomy" id="72036"/>
    <lineage>
        <taxon>Eukaryota</taxon>
        <taxon>Metazoa</taxon>
        <taxon>Ecdysozoa</taxon>
        <taxon>Arthropoda</taxon>
        <taxon>Crustacea</taxon>
        <taxon>Multicrustacea</taxon>
        <taxon>Hexanauplia</taxon>
        <taxon>Copepoda</taxon>
        <taxon>Siphonostomatoida</taxon>
        <taxon>Caligidae</taxon>
        <taxon>Lepeophtheirus</taxon>
    </lineage>
</organism>
<reference evidence="1" key="1">
    <citation type="submission" date="2014-05" db="EMBL/GenBank/DDBJ databases">
        <authorList>
            <person name="Chronopoulou M."/>
        </authorList>
    </citation>
    <scope>NUCLEOTIDE SEQUENCE</scope>
    <source>
        <tissue evidence="1">Whole organism</tissue>
    </source>
</reference>
<sequence>MNKAHDVSLDQLQSAVTREEGENDISKDIFLELLRCRSPILL</sequence>
<dbReference type="EMBL" id="HACA01004439">
    <property type="protein sequence ID" value="CDW21800.1"/>
    <property type="molecule type" value="Transcribed_RNA"/>
</dbReference>
<proteinExistence type="predicted"/>